<evidence type="ECO:0000313" key="3">
    <source>
        <dbReference type="Proteomes" id="UP000292118"/>
    </source>
</evidence>
<dbReference type="Proteomes" id="UP000292118">
    <property type="component" value="Chromosome"/>
</dbReference>
<dbReference type="OrthoDB" id="9154853at2"/>
<evidence type="ECO:0000313" key="2">
    <source>
        <dbReference type="EMBL" id="QAY71583.1"/>
    </source>
</evidence>
<dbReference type="RefSeq" id="WP_129190411.1">
    <property type="nucleotide sequence ID" value="NZ_CP035493.1"/>
</dbReference>
<gene>
    <name evidence="2" type="ORF">ET471_17380</name>
</gene>
<dbReference type="Gene3D" id="1.10.10.10">
    <property type="entry name" value="Winged helix-like DNA-binding domain superfamily/Winged helix DNA-binding domain"/>
    <property type="match status" value="1"/>
</dbReference>
<dbReference type="EMBL" id="CP035493">
    <property type="protein sequence ID" value="QAY71583.1"/>
    <property type="molecule type" value="Genomic_DNA"/>
</dbReference>
<dbReference type="InterPro" id="IPR036390">
    <property type="entry name" value="WH_DNA-bd_sf"/>
</dbReference>
<accession>A0A4P6F9I3</accession>
<feature type="domain" description="HTH marR-type" evidence="1">
    <location>
        <begin position="27"/>
        <end position="126"/>
    </location>
</feature>
<dbReference type="AlphaFoldDB" id="A0A4P6F9I3"/>
<sequence>MSEAPAGRIEQGGLVFSRHLLGMSGGRRTGATLTQSAYLLLACLDAGGPMSIAELAGAIGLETSTMNRQTAALVREGWAERIPDPAGGLARKFRPTAAGRQAFEEERAARVAGIERIAGDWSAGDLDAFATLLDRFNLAVERRRKSHWPRA</sequence>
<reference evidence="2 3" key="1">
    <citation type="submission" date="2019-01" db="EMBL/GenBank/DDBJ databases">
        <title>Genome sequencing of strain FW10M-9.</title>
        <authorList>
            <person name="Heo J."/>
            <person name="Kim S.-J."/>
            <person name="Kim J.-S."/>
            <person name="Hong S.-B."/>
            <person name="Kwon S.-W."/>
        </authorList>
    </citation>
    <scope>NUCLEOTIDE SEQUENCE [LARGE SCALE GENOMIC DNA]</scope>
    <source>
        <strain evidence="2 3">FW10M-9</strain>
    </source>
</reference>
<proteinExistence type="predicted"/>
<name>A0A4P6F9I3_9MICO</name>
<dbReference type="SMART" id="SM00347">
    <property type="entry name" value="HTH_MARR"/>
    <property type="match status" value="1"/>
</dbReference>
<dbReference type="InterPro" id="IPR036388">
    <property type="entry name" value="WH-like_DNA-bd_sf"/>
</dbReference>
<dbReference type="KEGG" id="xya:ET471_17380"/>
<dbReference type="Pfam" id="PF01047">
    <property type="entry name" value="MarR"/>
    <property type="match status" value="1"/>
</dbReference>
<protein>
    <submittedName>
        <fullName evidence="2">MarR family transcriptional regulator</fullName>
    </submittedName>
</protein>
<organism evidence="2 3">
    <name type="scientific">Xylanimonas protaetiae</name>
    <dbReference type="NCBI Taxonomy" id="2509457"/>
    <lineage>
        <taxon>Bacteria</taxon>
        <taxon>Bacillati</taxon>
        <taxon>Actinomycetota</taxon>
        <taxon>Actinomycetes</taxon>
        <taxon>Micrococcales</taxon>
        <taxon>Promicromonosporaceae</taxon>
        <taxon>Xylanimonas</taxon>
    </lineage>
</organism>
<evidence type="ECO:0000259" key="1">
    <source>
        <dbReference type="SMART" id="SM00347"/>
    </source>
</evidence>
<dbReference type="GO" id="GO:0003700">
    <property type="term" value="F:DNA-binding transcription factor activity"/>
    <property type="evidence" value="ECO:0007669"/>
    <property type="project" value="InterPro"/>
</dbReference>
<dbReference type="SUPFAM" id="SSF46785">
    <property type="entry name" value="Winged helix' DNA-binding domain"/>
    <property type="match status" value="1"/>
</dbReference>
<dbReference type="InterPro" id="IPR000835">
    <property type="entry name" value="HTH_MarR-typ"/>
</dbReference>
<keyword evidence="3" id="KW-1185">Reference proteome</keyword>